<keyword evidence="3" id="KW-1185">Reference proteome</keyword>
<feature type="signal peptide" evidence="1">
    <location>
        <begin position="1"/>
        <end position="27"/>
    </location>
</feature>
<feature type="chain" id="PRO_5031491296" evidence="1">
    <location>
        <begin position="28"/>
        <end position="176"/>
    </location>
</feature>
<name>A0A7W9EPN6_9SPHN</name>
<evidence type="ECO:0000256" key="1">
    <source>
        <dbReference type="SAM" id="SignalP"/>
    </source>
</evidence>
<proteinExistence type="predicted"/>
<protein>
    <submittedName>
        <fullName evidence="2">Uncharacterized protein</fullName>
    </submittedName>
</protein>
<organism evidence="2 3">
    <name type="scientific">Sphingopyxis panaciterrulae</name>
    <dbReference type="NCBI Taxonomy" id="462372"/>
    <lineage>
        <taxon>Bacteria</taxon>
        <taxon>Pseudomonadati</taxon>
        <taxon>Pseudomonadota</taxon>
        <taxon>Alphaproteobacteria</taxon>
        <taxon>Sphingomonadales</taxon>
        <taxon>Sphingomonadaceae</taxon>
        <taxon>Sphingopyxis</taxon>
    </lineage>
</organism>
<dbReference type="AlphaFoldDB" id="A0A7W9EPN6"/>
<dbReference type="EMBL" id="JACIJH010000002">
    <property type="protein sequence ID" value="MBB5705778.1"/>
    <property type="molecule type" value="Genomic_DNA"/>
</dbReference>
<dbReference type="Proteomes" id="UP000537161">
    <property type="component" value="Unassembled WGS sequence"/>
</dbReference>
<sequence length="176" mass="18137">MRIPSLAPPLALAALVAALSLSGCAAAQDGGAPSLAPRPVEGRFDVAPPAVVVEPPGPLPTDLAGRLARWDADATKAQQDFAAERNLTAPLVSAATGSAMSSERWVVAQQAISRLIAARAPLTGALADIDRLYIDRSVEEQIDGLPDIYALRDRLAGMVSAQDAVIGALQAELPGQ</sequence>
<evidence type="ECO:0000313" key="3">
    <source>
        <dbReference type="Proteomes" id="UP000537161"/>
    </source>
</evidence>
<gene>
    <name evidence="2" type="ORF">FHR21_001111</name>
</gene>
<dbReference type="RefSeq" id="WP_184096130.1">
    <property type="nucleotide sequence ID" value="NZ_JACIJH010000002.1"/>
</dbReference>
<reference evidence="2 3" key="1">
    <citation type="submission" date="2020-08" db="EMBL/GenBank/DDBJ databases">
        <title>Genomic Encyclopedia of Type Strains, Phase IV (KMG-IV): sequencing the most valuable type-strain genomes for metagenomic binning, comparative biology and taxonomic classification.</title>
        <authorList>
            <person name="Goeker M."/>
        </authorList>
    </citation>
    <scope>NUCLEOTIDE SEQUENCE [LARGE SCALE GENOMIC DNA]</scope>
    <source>
        <strain evidence="2 3">DSM 27163</strain>
    </source>
</reference>
<accession>A0A7W9EPN6</accession>
<keyword evidence="1" id="KW-0732">Signal</keyword>
<comment type="caution">
    <text evidence="2">The sequence shown here is derived from an EMBL/GenBank/DDBJ whole genome shotgun (WGS) entry which is preliminary data.</text>
</comment>
<evidence type="ECO:0000313" key="2">
    <source>
        <dbReference type="EMBL" id="MBB5705778.1"/>
    </source>
</evidence>
<dbReference type="PROSITE" id="PS51257">
    <property type="entry name" value="PROKAR_LIPOPROTEIN"/>
    <property type="match status" value="1"/>
</dbReference>